<feature type="transmembrane region" description="Helical" evidence="6">
    <location>
        <begin position="186"/>
        <end position="204"/>
    </location>
</feature>
<sequence>MLALFVSIFSFQLNISMLSPALASMESELHISQVQVGLMQTVFFVAAALFSLFLPRLADHIGRKKVLLGMLTATVAGSFISALAPNVTLLSIGRVMQGTSGPMMPLCLIMLRERIKDNKHYAKLMAILTSINGGLAGIDALVGGWLSSICGFRSIFVIMTVVSLLAVFLVMYNAEESKVADDINMDWWGVVTLGIAFLSAYMAIDESQKLSNASWILILALAIVALVFFVIFWQIEKHVKNPMVSTRYMKQRRTWGLLSTTLFTMTGVFAIMNGVVLKFAQDNFCGIGLPEAIVPFVTLTPYALVGFLFGPWAGVLAAKYGYRLVLRTGILVSIIGLLLGIFVMKNPDILTLVLLSVFIGISYAGVVNIMLNGLGIVLSPKDNPGYLPGMNAGAFNLGAGLSFAIIYAVMGVFNVNPSAISSSAAHASAASSASVAAAKSVIKLVPSSSSYMSSMVVGAILLVLALLCSICIPRSED</sequence>
<dbReference type="OrthoDB" id="3717319at2"/>
<feature type="transmembrane region" description="Helical" evidence="6">
    <location>
        <begin position="392"/>
        <end position="413"/>
    </location>
</feature>
<reference evidence="8 9" key="1">
    <citation type="submission" date="2016-10" db="EMBL/GenBank/DDBJ databases">
        <authorList>
            <person name="Varghese N."/>
        </authorList>
    </citation>
    <scope>NUCLEOTIDE SEQUENCE [LARGE SCALE GENOMIC DNA]</scope>
    <source>
        <strain evidence="8 9">KA00225</strain>
    </source>
</reference>
<protein>
    <submittedName>
        <fullName evidence="8">MFS transporter</fullName>
    </submittedName>
</protein>
<feature type="transmembrane region" description="Helical" evidence="6">
    <location>
        <begin position="216"/>
        <end position="235"/>
    </location>
</feature>
<proteinExistence type="predicted"/>
<keyword evidence="2" id="KW-0813">Transport</keyword>
<gene>
    <name evidence="8" type="ORF">BFS05_05785</name>
</gene>
<feature type="transmembrane region" description="Helical" evidence="6">
    <location>
        <begin position="152"/>
        <end position="174"/>
    </location>
</feature>
<dbReference type="Gene3D" id="1.20.1250.20">
    <property type="entry name" value="MFS general substrate transporter like domains"/>
    <property type="match status" value="2"/>
</dbReference>
<feature type="transmembrane region" description="Helical" evidence="6">
    <location>
        <begin position="292"/>
        <end position="312"/>
    </location>
</feature>
<organism evidence="8 9">
    <name type="scientific">Gardnerella vaginalis</name>
    <dbReference type="NCBI Taxonomy" id="2702"/>
    <lineage>
        <taxon>Bacteria</taxon>
        <taxon>Bacillati</taxon>
        <taxon>Actinomycetota</taxon>
        <taxon>Actinomycetes</taxon>
        <taxon>Bifidobacteriales</taxon>
        <taxon>Bifidobacteriaceae</taxon>
        <taxon>Gardnerella</taxon>
    </lineage>
</organism>
<feature type="transmembrane region" description="Helical" evidence="6">
    <location>
        <begin position="451"/>
        <end position="472"/>
    </location>
</feature>
<name>A0A2K1STN9_GARVA</name>
<evidence type="ECO:0000259" key="7">
    <source>
        <dbReference type="PROSITE" id="PS50850"/>
    </source>
</evidence>
<feature type="transmembrane region" description="Helical" evidence="6">
    <location>
        <begin position="66"/>
        <end position="85"/>
    </location>
</feature>
<keyword evidence="3 6" id="KW-0812">Transmembrane</keyword>
<comment type="subcellular location">
    <subcellularLocation>
        <location evidence="1">Cell membrane</location>
        <topology evidence="1">Multi-pass membrane protein</topology>
    </subcellularLocation>
</comment>
<dbReference type="RefSeq" id="WP_103085047.1">
    <property type="nucleotide sequence ID" value="NZ_MNLH01000007.1"/>
</dbReference>
<feature type="transmembrane region" description="Helical" evidence="6">
    <location>
        <begin position="349"/>
        <end position="371"/>
    </location>
</feature>
<feature type="transmembrane region" description="Helical" evidence="6">
    <location>
        <begin position="324"/>
        <end position="343"/>
    </location>
</feature>
<accession>A0A2K1STN9</accession>
<evidence type="ECO:0000256" key="3">
    <source>
        <dbReference type="ARBA" id="ARBA00022692"/>
    </source>
</evidence>
<feature type="transmembrane region" description="Helical" evidence="6">
    <location>
        <begin position="124"/>
        <end position="146"/>
    </location>
</feature>
<evidence type="ECO:0000256" key="2">
    <source>
        <dbReference type="ARBA" id="ARBA00022448"/>
    </source>
</evidence>
<dbReference type="PANTHER" id="PTHR42718">
    <property type="entry name" value="MAJOR FACILITATOR SUPERFAMILY MULTIDRUG TRANSPORTER MFSC"/>
    <property type="match status" value="1"/>
</dbReference>
<evidence type="ECO:0000313" key="8">
    <source>
        <dbReference type="EMBL" id="PNS42914.1"/>
    </source>
</evidence>
<evidence type="ECO:0000256" key="1">
    <source>
        <dbReference type="ARBA" id="ARBA00004651"/>
    </source>
</evidence>
<dbReference type="AlphaFoldDB" id="A0A2K1STN9"/>
<evidence type="ECO:0000256" key="5">
    <source>
        <dbReference type="ARBA" id="ARBA00023136"/>
    </source>
</evidence>
<evidence type="ECO:0000256" key="4">
    <source>
        <dbReference type="ARBA" id="ARBA00022989"/>
    </source>
</evidence>
<dbReference type="Proteomes" id="UP000236146">
    <property type="component" value="Unassembled WGS sequence"/>
</dbReference>
<dbReference type="GO" id="GO:0022857">
    <property type="term" value="F:transmembrane transporter activity"/>
    <property type="evidence" value="ECO:0007669"/>
    <property type="project" value="InterPro"/>
</dbReference>
<dbReference type="SUPFAM" id="SSF103473">
    <property type="entry name" value="MFS general substrate transporter"/>
    <property type="match status" value="1"/>
</dbReference>
<feature type="transmembrane region" description="Helical" evidence="6">
    <location>
        <begin position="33"/>
        <end position="54"/>
    </location>
</feature>
<dbReference type="PANTHER" id="PTHR42718:SF9">
    <property type="entry name" value="MAJOR FACILITATOR SUPERFAMILY MULTIDRUG TRANSPORTER MFSC"/>
    <property type="match status" value="1"/>
</dbReference>
<dbReference type="EMBL" id="MNLH01000007">
    <property type="protein sequence ID" value="PNS42914.1"/>
    <property type="molecule type" value="Genomic_DNA"/>
</dbReference>
<dbReference type="Pfam" id="PF07690">
    <property type="entry name" value="MFS_1"/>
    <property type="match status" value="1"/>
</dbReference>
<evidence type="ECO:0000256" key="6">
    <source>
        <dbReference type="SAM" id="Phobius"/>
    </source>
</evidence>
<keyword evidence="5 6" id="KW-0472">Membrane</keyword>
<dbReference type="InterPro" id="IPR036259">
    <property type="entry name" value="MFS_trans_sf"/>
</dbReference>
<feature type="transmembrane region" description="Helical" evidence="6">
    <location>
        <begin position="255"/>
        <end position="280"/>
    </location>
</feature>
<dbReference type="InterPro" id="IPR020846">
    <property type="entry name" value="MFS_dom"/>
</dbReference>
<dbReference type="GO" id="GO:0005886">
    <property type="term" value="C:plasma membrane"/>
    <property type="evidence" value="ECO:0007669"/>
    <property type="project" value="UniProtKB-SubCell"/>
</dbReference>
<dbReference type="PROSITE" id="PS50850">
    <property type="entry name" value="MFS"/>
    <property type="match status" value="1"/>
</dbReference>
<feature type="domain" description="Major facilitator superfamily (MFS) profile" evidence="7">
    <location>
        <begin position="1"/>
        <end position="476"/>
    </location>
</feature>
<keyword evidence="4 6" id="KW-1133">Transmembrane helix</keyword>
<evidence type="ECO:0000313" key="9">
    <source>
        <dbReference type="Proteomes" id="UP000236146"/>
    </source>
</evidence>
<dbReference type="InterPro" id="IPR011701">
    <property type="entry name" value="MFS"/>
</dbReference>
<comment type="caution">
    <text evidence="8">The sequence shown here is derived from an EMBL/GenBank/DDBJ whole genome shotgun (WGS) entry which is preliminary data.</text>
</comment>
<feature type="transmembrane region" description="Helical" evidence="6">
    <location>
        <begin position="91"/>
        <end position="112"/>
    </location>
</feature>